<dbReference type="Gene3D" id="1.10.10.60">
    <property type="entry name" value="Homeodomain-like"/>
    <property type="match status" value="1"/>
</dbReference>
<dbReference type="SUPFAM" id="SSF46689">
    <property type="entry name" value="Homeodomain-like"/>
    <property type="match status" value="1"/>
</dbReference>
<evidence type="ECO:0000259" key="4">
    <source>
        <dbReference type="PROSITE" id="PS50090"/>
    </source>
</evidence>
<dbReference type="EMBL" id="PGOL01000291">
    <property type="protein sequence ID" value="PKI73108.1"/>
    <property type="molecule type" value="Genomic_DNA"/>
</dbReference>
<dbReference type="SMART" id="SM00717">
    <property type="entry name" value="SANT"/>
    <property type="match status" value="1"/>
</dbReference>
<feature type="compositionally biased region" description="Polar residues" evidence="3">
    <location>
        <begin position="1"/>
        <end position="31"/>
    </location>
</feature>
<feature type="domain" description="Myb-like" evidence="4">
    <location>
        <begin position="32"/>
        <end position="81"/>
    </location>
</feature>
<dbReference type="AlphaFoldDB" id="A0A2I0KXC3"/>
<keyword evidence="2" id="KW-0539">Nucleus</keyword>
<dbReference type="Pfam" id="PF00249">
    <property type="entry name" value="Myb_DNA-binding"/>
    <property type="match status" value="1"/>
</dbReference>
<keyword evidence="7" id="KW-1185">Reference proteome</keyword>
<protein>
    <submittedName>
        <fullName evidence="6">Uncharacterized protein</fullName>
    </submittedName>
</protein>
<dbReference type="PANTHER" id="PTHR47206:SF1">
    <property type="entry name" value="HOMEODOMAIN-LIKE SUPERFAMILY PROTEIN"/>
    <property type="match status" value="1"/>
</dbReference>
<sequence>MKNTANPVSIEKSSLPPSVTGNEGSDPNGNMLSKKKRKQWSEAEDLELIAAVRKCGEGNWANILKANFKGDRTAAQLSQRWAIIRKRQGNSNLSVSNLTTASQLSEAQLATRHAVSVALDMHVKPLRTGLPQTS</sequence>
<evidence type="ECO:0000313" key="7">
    <source>
        <dbReference type="Proteomes" id="UP000233551"/>
    </source>
</evidence>
<evidence type="ECO:0000256" key="1">
    <source>
        <dbReference type="ARBA" id="ARBA00004123"/>
    </source>
</evidence>
<reference evidence="6 7" key="1">
    <citation type="submission" date="2017-11" db="EMBL/GenBank/DDBJ databases">
        <title>De-novo sequencing of pomegranate (Punica granatum L.) genome.</title>
        <authorList>
            <person name="Akparov Z."/>
            <person name="Amiraslanov A."/>
            <person name="Hajiyeva S."/>
            <person name="Abbasov M."/>
            <person name="Kaur K."/>
            <person name="Hamwieh A."/>
            <person name="Solovyev V."/>
            <person name="Salamov A."/>
            <person name="Braich B."/>
            <person name="Kosarev P."/>
            <person name="Mahmoud A."/>
            <person name="Hajiyev E."/>
            <person name="Babayeva S."/>
            <person name="Izzatullayeva V."/>
            <person name="Mammadov A."/>
            <person name="Mammadov A."/>
            <person name="Sharifova S."/>
            <person name="Ojaghi J."/>
            <person name="Eynullazada K."/>
            <person name="Bayramov B."/>
            <person name="Abdulazimova A."/>
            <person name="Shahmuradov I."/>
        </authorList>
    </citation>
    <scope>NUCLEOTIDE SEQUENCE [LARGE SCALE GENOMIC DNA]</scope>
    <source>
        <strain evidence="7">cv. AG2017</strain>
        <tissue evidence="6">Leaf</tissue>
    </source>
</reference>
<dbReference type="PROSITE" id="PS51294">
    <property type="entry name" value="HTH_MYB"/>
    <property type="match status" value="1"/>
</dbReference>
<gene>
    <name evidence="6" type="ORF">CRG98_006516</name>
</gene>
<dbReference type="GO" id="GO:0005634">
    <property type="term" value="C:nucleus"/>
    <property type="evidence" value="ECO:0007669"/>
    <property type="project" value="UniProtKB-SubCell"/>
</dbReference>
<dbReference type="Proteomes" id="UP000233551">
    <property type="component" value="Unassembled WGS sequence"/>
</dbReference>
<dbReference type="PANTHER" id="PTHR47206">
    <property type="entry name" value="HOMEODOMAIN-LIKE SUPERFAMILY PROTEIN"/>
    <property type="match status" value="1"/>
</dbReference>
<dbReference type="InterPro" id="IPR017930">
    <property type="entry name" value="Myb_dom"/>
</dbReference>
<dbReference type="STRING" id="22663.A0A2I0KXC3"/>
<evidence type="ECO:0000256" key="2">
    <source>
        <dbReference type="ARBA" id="ARBA00023242"/>
    </source>
</evidence>
<comment type="caution">
    <text evidence="6">The sequence shown here is derived from an EMBL/GenBank/DDBJ whole genome shotgun (WGS) entry which is preliminary data.</text>
</comment>
<proteinExistence type="predicted"/>
<accession>A0A2I0KXC3</accession>
<feature type="domain" description="HTH myb-type" evidence="5">
    <location>
        <begin position="32"/>
        <end position="89"/>
    </location>
</feature>
<evidence type="ECO:0000259" key="5">
    <source>
        <dbReference type="PROSITE" id="PS51294"/>
    </source>
</evidence>
<dbReference type="PROSITE" id="PS50090">
    <property type="entry name" value="MYB_LIKE"/>
    <property type="match status" value="1"/>
</dbReference>
<evidence type="ECO:0000256" key="3">
    <source>
        <dbReference type="SAM" id="MobiDB-lite"/>
    </source>
</evidence>
<dbReference type="InterPro" id="IPR009057">
    <property type="entry name" value="Homeodomain-like_sf"/>
</dbReference>
<dbReference type="CDD" id="cd11660">
    <property type="entry name" value="SANT_TRF"/>
    <property type="match status" value="1"/>
</dbReference>
<comment type="subcellular location">
    <subcellularLocation>
        <location evidence="1">Nucleus</location>
    </subcellularLocation>
</comment>
<dbReference type="InterPro" id="IPR001005">
    <property type="entry name" value="SANT/Myb"/>
</dbReference>
<feature type="region of interest" description="Disordered" evidence="3">
    <location>
        <begin position="1"/>
        <end position="38"/>
    </location>
</feature>
<organism evidence="6 7">
    <name type="scientific">Punica granatum</name>
    <name type="common">Pomegranate</name>
    <dbReference type="NCBI Taxonomy" id="22663"/>
    <lineage>
        <taxon>Eukaryota</taxon>
        <taxon>Viridiplantae</taxon>
        <taxon>Streptophyta</taxon>
        <taxon>Embryophyta</taxon>
        <taxon>Tracheophyta</taxon>
        <taxon>Spermatophyta</taxon>
        <taxon>Magnoliopsida</taxon>
        <taxon>eudicotyledons</taxon>
        <taxon>Gunneridae</taxon>
        <taxon>Pentapetalae</taxon>
        <taxon>rosids</taxon>
        <taxon>malvids</taxon>
        <taxon>Myrtales</taxon>
        <taxon>Lythraceae</taxon>
        <taxon>Punica</taxon>
    </lineage>
</organism>
<name>A0A2I0KXC3_PUNGR</name>
<evidence type="ECO:0000313" key="6">
    <source>
        <dbReference type="EMBL" id="PKI73108.1"/>
    </source>
</evidence>